<evidence type="ECO:0000256" key="1">
    <source>
        <dbReference type="SAM" id="Phobius"/>
    </source>
</evidence>
<dbReference type="Proteomes" id="UP000184295">
    <property type="component" value="Unassembled WGS sequence"/>
</dbReference>
<reference evidence="3" key="1">
    <citation type="submission" date="2016-11" db="EMBL/GenBank/DDBJ databases">
        <authorList>
            <person name="Varghese N."/>
            <person name="Submissions S."/>
        </authorList>
    </citation>
    <scope>NUCLEOTIDE SEQUENCE [LARGE SCALE GENOMIC DNA]</scope>
    <source>
        <strain evidence="3">DSM 19514</strain>
    </source>
</reference>
<keyword evidence="1" id="KW-0812">Transmembrane</keyword>
<protein>
    <submittedName>
        <fullName evidence="2">Uncharacterized protein</fullName>
    </submittedName>
</protein>
<keyword evidence="1" id="KW-1133">Transmembrane helix</keyword>
<feature type="transmembrane region" description="Helical" evidence="1">
    <location>
        <begin position="51"/>
        <end position="73"/>
    </location>
</feature>
<keyword evidence="1" id="KW-0472">Membrane</keyword>
<organism evidence="2 3">
    <name type="scientific">Ferrithrix thermotolerans DSM 19514</name>
    <dbReference type="NCBI Taxonomy" id="1121881"/>
    <lineage>
        <taxon>Bacteria</taxon>
        <taxon>Bacillati</taxon>
        <taxon>Actinomycetota</taxon>
        <taxon>Acidimicrobiia</taxon>
        <taxon>Acidimicrobiales</taxon>
        <taxon>Acidimicrobiaceae</taxon>
        <taxon>Ferrithrix</taxon>
    </lineage>
</organism>
<dbReference type="AlphaFoldDB" id="A0A1M4Y6P4"/>
<sequence>MTEMQKDVLLLVALGVIYTGFVMYLRAAPPSQVSRALEGRLYRRRAAKRGSSRVAMALGTGLFLVGVAEVVWFTMIRTG</sequence>
<dbReference type="EMBL" id="FQUL01000056">
    <property type="protein sequence ID" value="SHF01375.1"/>
    <property type="molecule type" value="Genomic_DNA"/>
</dbReference>
<accession>A0A1M4Y6P4</accession>
<evidence type="ECO:0000313" key="3">
    <source>
        <dbReference type="Proteomes" id="UP000184295"/>
    </source>
</evidence>
<keyword evidence="3" id="KW-1185">Reference proteome</keyword>
<name>A0A1M4Y6P4_9ACTN</name>
<gene>
    <name evidence="2" type="ORF">SAMN02745225_02258</name>
</gene>
<evidence type="ECO:0000313" key="2">
    <source>
        <dbReference type="EMBL" id="SHF01375.1"/>
    </source>
</evidence>
<proteinExistence type="predicted"/>